<evidence type="ECO:0000313" key="2">
    <source>
        <dbReference type="Proteomes" id="UP000178631"/>
    </source>
</evidence>
<protein>
    <submittedName>
        <fullName evidence="1">Uncharacterized protein</fullName>
    </submittedName>
</protein>
<dbReference type="Proteomes" id="UP000178631">
    <property type="component" value="Unassembled WGS sequence"/>
</dbReference>
<organism evidence="1 2">
    <name type="scientific">candidate division WS6 bacterium RIFOXYC1_FULL_33_10</name>
    <dbReference type="NCBI Taxonomy" id="1802606"/>
    <lineage>
        <taxon>Bacteria</taxon>
        <taxon>Candidatus Dojkabacteria</taxon>
    </lineage>
</organism>
<comment type="caution">
    <text evidence="1">The sequence shown here is derived from an EMBL/GenBank/DDBJ whole genome shotgun (WGS) entry which is preliminary data.</text>
</comment>
<gene>
    <name evidence="1" type="ORF">A3J98_00015</name>
</gene>
<evidence type="ECO:0000313" key="1">
    <source>
        <dbReference type="EMBL" id="OGC46688.1"/>
    </source>
</evidence>
<name>A0A1F4UNZ6_9BACT</name>
<reference evidence="1 2" key="1">
    <citation type="journal article" date="2016" name="Nat. Commun.">
        <title>Thousands of microbial genomes shed light on interconnected biogeochemical processes in an aquifer system.</title>
        <authorList>
            <person name="Anantharaman K."/>
            <person name="Brown C.T."/>
            <person name="Hug L.A."/>
            <person name="Sharon I."/>
            <person name="Castelle C.J."/>
            <person name="Probst A.J."/>
            <person name="Thomas B.C."/>
            <person name="Singh A."/>
            <person name="Wilkins M.J."/>
            <person name="Karaoz U."/>
            <person name="Brodie E.L."/>
            <person name="Williams K.H."/>
            <person name="Hubbard S.S."/>
            <person name="Banfield J.F."/>
        </authorList>
    </citation>
    <scope>NUCLEOTIDE SEQUENCE [LARGE SCALE GENOMIC DNA]</scope>
</reference>
<dbReference type="EMBL" id="MEUP01000026">
    <property type="protein sequence ID" value="OGC46688.1"/>
    <property type="molecule type" value="Genomic_DNA"/>
</dbReference>
<accession>A0A1F4UNZ6</accession>
<sequence>MIENIKEEENKVIEILKEYPDITVIEDDNGDKYSISQYSEDQSLLLRTITVSLEKSTYEKSINPCISYNNELTNSKAHIELVNKAILFSGDENVDIDSLLELAYRGLSIIKLWKSLPLESRQQIEGEYLHRVYEGRKSSENFDIKCLDITLEKITYFNDNRFKY</sequence>
<proteinExistence type="predicted"/>
<dbReference type="AlphaFoldDB" id="A0A1F4UNZ6"/>